<dbReference type="EMBL" id="VXPY01000079">
    <property type="protein sequence ID" value="MYD90876.1"/>
    <property type="molecule type" value="Genomic_DNA"/>
</dbReference>
<dbReference type="SUPFAM" id="SSF49329">
    <property type="entry name" value="Cu,Zn superoxide dismutase-like"/>
    <property type="match status" value="1"/>
</dbReference>
<dbReference type="AlphaFoldDB" id="A0A6B1DV45"/>
<dbReference type="GO" id="GO:0006801">
    <property type="term" value="P:superoxide metabolic process"/>
    <property type="evidence" value="ECO:0007669"/>
    <property type="project" value="InterPro"/>
</dbReference>
<comment type="similarity">
    <text evidence="1">Belongs to the Cu-Zn superoxide dismutase family.</text>
</comment>
<name>A0A6B1DV45_9CHLR</name>
<evidence type="ECO:0000256" key="1">
    <source>
        <dbReference type="ARBA" id="ARBA00010457"/>
    </source>
</evidence>
<dbReference type="InterPro" id="IPR036423">
    <property type="entry name" value="SOD-like_Cu/Zn_dom_sf"/>
</dbReference>
<comment type="caution">
    <text evidence="2">The sequence shown here is derived from an EMBL/GenBank/DDBJ whole genome shotgun (WGS) entry which is preliminary data.</text>
</comment>
<organism evidence="2">
    <name type="scientific">Caldilineaceae bacterium SB0662_bin_9</name>
    <dbReference type="NCBI Taxonomy" id="2605258"/>
    <lineage>
        <taxon>Bacteria</taxon>
        <taxon>Bacillati</taxon>
        <taxon>Chloroflexota</taxon>
        <taxon>Caldilineae</taxon>
        <taxon>Caldilineales</taxon>
        <taxon>Caldilineaceae</taxon>
    </lineage>
</organism>
<proteinExistence type="inferred from homology"/>
<dbReference type="PROSITE" id="PS51257">
    <property type="entry name" value="PROKAR_LIPOPROTEIN"/>
    <property type="match status" value="1"/>
</dbReference>
<sequence length="185" mass="20085">MMRLHCNRLQFLVAVAAGLMILLAGCARQSIYDAHKDHDHEHAWDYVGDVNATPADVVEGADFTEAPFVLMETASVDYNSTTGTAQMAVHDHGTTVTLRLSNLLPNTDYISHVHDEPCSTGGGTYYRFDPDAGELPPNAIHINFTSNDHGTGFMTAENAKQVDESAHSVIVHTTAEVSLLCADMQ</sequence>
<evidence type="ECO:0000313" key="2">
    <source>
        <dbReference type="EMBL" id="MYD90876.1"/>
    </source>
</evidence>
<reference evidence="2" key="1">
    <citation type="submission" date="2019-09" db="EMBL/GenBank/DDBJ databases">
        <title>Characterisation of the sponge microbiome using genome-centric metagenomics.</title>
        <authorList>
            <person name="Engelberts J.P."/>
            <person name="Robbins S.J."/>
            <person name="De Goeij J.M."/>
            <person name="Aranda M."/>
            <person name="Bell S.C."/>
            <person name="Webster N.S."/>
        </authorList>
    </citation>
    <scope>NUCLEOTIDE SEQUENCE</scope>
    <source>
        <strain evidence="2">SB0662_bin_9</strain>
    </source>
</reference>
<dbReference type="GO" id="GO:0046872">
    <property type="term" value="F:metal ion binding"/>
    <property type="evidence" value="ECO:0007669"/>
    <property type="project" value="InterPro"/>
</dbReference>
<evidence type="ECO:0008006" key="3">
    <source>
        <dbReference type="Google" id="ProtNLM"/>
    </source>
</evidence>
<accession>A0A6B1DV45</accession>
<protein>
    <recommendedName>
        <fullName evidence="3">Superoxide dismutase family protein</fullName>
    </recommendedName>
</protein>
<gene>
    <name evidence="2" type="ORF">F4Y08_11150</name>
</gene>